<organism evidence="1 2">
    <name type="scientific">Pocillopora meandrina</name>
    <dbReference type="NCBI Taxonomy" id="46732"/>
    <lineage>
        <taxon>Eukaryota</taxon>
        <taxon>Metazoa</taxon>
        <taxon>Cnidaria</taxon>
        <taxon>Anthozoa</taxon>
        <taxon>Hexacorallia</taxon>
        <taxon>Scleractinia</taxon>
        <taxon>Astrocoeniina</taxon>
        <taxon>Pocilloporidae</taxon>
        <taxon>Pocillopora</taxon>
    </lineage>
</organism>
<comment type="caution">
    <text evidence="1">The sequence shown here is derived from an EMBL/GenBank/DDBJ whole genome shotgun (WGS) entry which is preliminary data.</text>
</comment>
<dbReference type="EMBL" id="CALNXJ010000030">
    <property type="protein sequence ID" value="CAH3136309.1"/>
    <property type="molecule type" value="Genomic_DNA"/>
</dbReference>
<dbReference type="AlphaFoldDB" id="A0AAU9X4B6"/>
<reference evidence="1 2" key="1">
    <citation type="submission" date="2022-05" db="EMBL/GenBank/DDBJ databases">
        <authorList>
            <consortium name="Genoscope - CEA"/>
            <person name="William W."/>
        </authorList>
    </citation>
    <scope>NUCLEOTIDE SEQUENCE [LARGE SCALE GENOMIC DNA]</scope>
</reference>
<dbReference type="Proteomes" id="UP001159428">
    <property type="component" value="Unassembled WGS sequence"/>
</dbReference>
<gene>
    <name evidence="1" type="ORF">PMEA_00017649</name>
</gene>
<evidence type="ECO:0000313" key="2">
    <source>
        <dbReference type="Proteomes" id="UP001159428"/>
    </source>
</evidence>
<protein>
    <submittedName>
        <fullName evidence="1">Uncharacterized protein</fullName>
    </submittedName>
</protein>
<sequence>MGIFHYDVDTANHLDEPFSITLNPDGALDKLIQTGQLVRVNEPTAWISNMVVRERPASATSY</sequence>
<accession>A0AAU9X4B6</accession>
<name>A0AAU9X4B6_9CNID</name>
<proteinExistence type="predicted"/>
<evidence type="ECO:0000313" key="1">
    <source>
        <dbReference type="EMBL" id="CAH3136309.1"/>
    </source>
</evidence>
<keyword evidence="2" id="KW-1185">Reference proteome</keyword>